<evidence type="ECO:0000313" key="9">
    <source>
        <dbReference type="EMBL" id="MBE1488031.1"/>
    </source>
</evidence>
<dbReference type="Pfam" id="PF02016">
    <property type="entry name" value="Peptidase_S66"/>
    <property type="match status" value="1"/>
</dbReference>
<dbReference type="Gene3D" id="3.50.30.60">
    <property type="entry name" value="LD-carboxypeptidase A C-terminal domain-like"/>
    <property type="match status" value="1"/>
</dbReference>
<feature type="active site" description="Charge relay system" evidence="6">
    <location>
        <position position="256"/>
    </location>
</feature>
<evidence type="ECO:0000256" key="1">
    <source>
        <dbReference type="ARBA" id="ARBA00010233"/>
    </source>
</evidence>
<dbReference type="InterPro" id="IPR003507">
    <property type="entry name" value="S66_fam"/>
</dbReference>
<evidence type="ECO:0000256" key="2">
    <source>
        <dbReference type="ARBA" id="ARBA00022645"/>
    </source>
</evidence>
<evidence type="ECO:0000256" key="5">
    <source>
        <dbReference type="ARBA" id="ARBA00022825"/>
    </source>
</evidence>
<organism evidence="9 10">
    <name type="scientific">Plantactinospora soyae</name>
    <dbReference type="NCBI Taxonomy" id="1544732"/>
    <lineage>
        <taxon>Bacteria</taxon>
        <taxon>Bacillati</taxon>
        <taxon>Actinomycetota</taxon>
        <taxon>Actinomycetes</taxon>
        <taxon>Micromonosporales</taxon>
        <taxon>Micromonosporaceae</taxon>
        <taxon>Plantactinospora</taxon>
    </lineage>
</organism>
<dbReference type="Gene3D" id="3.40.50.10740">
    <property type="entry name" value="Class I glutamine amidotransferase-like"/>
    <property type="match status" value="1"/>
</dbReference>
<feature type="active site" description="Nucleophile" evidence="6">
    <location>
        <position position="157"/>
    </location>
</feature>
<accession>A0A927M7I5</accession>
<dbReference type="InterPro" id="IPR040921">
    <property type="entry name" value="Peptidase_S66C"/>
</dbReference>
<keyword evidence="3" id="KW-0645">Protease</keyword>
<sequence length="352" mass="36408">MTDQQSAVTRRRLLRAGTVAAGGILAGGVTGGTALAAPASPPTPAGRLVAKPPALRPGDRVRIVAPARPADPALLARGVEILESWGLTVEIGAHVYDQHGFFAGTDADRLADLRAAFTDPGVRGVFACRGGYGTQRIVDRFNPSGLGRDPRVFVGFSDLTALHGRLWRTARLATFYGPVMNWNDARTGPASIESLRRAVMTTDPVTITRNPAEPSAAVMVPGRATGVLLGGTLTMLTTSFGAPDFPRLSGAILLFEDVDEAAYSVDRMLTQLRRVGALEGIAGVAVGQITNSSGIPGYDLATVLSDRLGDLGVPVLGGLPLGHGPGQLTVPLGVEATIDAEAGTLVTAPGVR</sequence>
<evidence type="ECO:0000256" key="6">
    <source>
        <dbReference type="PIRSR" id="PIRSR028757-1"/>
    </source>
</evidence>
<dbReference type="GO" id="GO:0008236">
    <property type="term" value="F:serine-type peptidase activity"/>
    <property type="evidence" value="ECO:0007669"/>
    <property type="project" value="UniProtKB-KW"/>
</dbReference>
<reference evidence="9" key="1">
    <citation type="submission" date="2020-10" db="EMBL/GenBank/DDBJ databases">
        <title>Sequencing the genomes of 1000 actinobacteria strains.</title>
        <authorList>
            <person name="Klenk H.-P."/>
        </authorList>
    </citation>
    <scope>NUCLEOTIDE SEQUENCE</scope>
    <source>
        <strain evidence="9">DSM 46832</strain>
    </source>
</reference>
<keyword evidence="2 9" id="KW-0121">Carboxypeptidase</keyword>
<dbReference type="PIRSF" id="PIRSF028757">
    <property type="entry name" value="LD-carboxypeptidase"/>
    <property type="match status" value="1"/>
</dbReference>
<gene>
    <name evidence="9" type="ORF">H4W31_003669</name>
</gene>
<dbReference type="AlphaFoldDB" id="A0A927M7I5"/>
<protein>
    <submittedName>
        <fullName evidence="9">Muramoyltetrapeptide carboxypeptidase</fullName>
        <ecNumber evidence="9">3.4.17.13</ecNumber>
    </submittedName>
</protein>
<keyword evidence="4 9" id="KW-0378">Hydrolase</keyword>
<dbReference type="Proteomes" id="UP000649753">
    <property type="component" value="Unassembled WGS sequence"/>
</dbReference>
<comment type="similarity">
    <text evidence="1">Belongs to the peptidase S66 family.</text>
</comment>
<dbReference type="GO" id="GO:0006508">
    <property type="term" value="P:proteolysis"/>
    <property type="evidence" value="ECO:0007669"/>
    <property type="project" value="UniProtKB-KW"/>
</dbReference>
<dbReference type="EMBL" id="JADBEB010000001">
    <property type="protein sequence ID" value="MBE1488031.1"/>
    <property type="molecule type" value="Genomic_DNA"/>
</dbReference>
<dbReference type="CDD" id="cd07025">
    <property type="entry name" value="Peptidase_S66"/>
    <property type="match status" value="1"/>
</dbReference>
<dbReference type="InterPro" id="IPR029062">
    <property type="entry name" value="Class_I_gatase-like"/>
</dbReference>
<proteinExistence type="inferred from homology"/>
<dbReference type="InterPro" id="IPR027478">
    <property type="entry name" value="LdcA_N"/>
</dbReference>
<evidence type="ECO:0000256" key="4">
    <source>
        <dbReference type="ARBA" id="ARBA00022801"/>
    </source>
</evidence>
<feature type="domain" description="LD-carboxypeptidase N-terminal" evidence="7">
    <location>
        <begin position="61"/>
        <end position="177"/>
    </location>
</feature>
<dbReference type="SUPFAM" id="SSF141986">
    <property type="entry name" value="LD-carboxypeptidase A C-terminal domain-like"/>
    <property type="match status" value="1"/>
</dbReference>
<evidence type="ECO:0000313" key="10">
    <source>
        <dbReference type="Proteomes" id="UP000649753"/>
    </source>
</evidence>
<dbReference type="GO" id="GO:0106415">
    <property type="term" value="F:muramoyltetrapeptide carboxypeptidase activity"/>
    <property type="evidence" value="ECO:0007669"/>
    <property type="project" value="UniProtKB-EC"/>
</dbReference>
<name>A0A927M7I5_9ACTN</name>
<dbReference type="InterPro" id="IPR006311">
    <property type="entry name" value="TAT_signal"/>
</dbReference>
<evidence type="ECO:0000259" key="8">
    <source>
        <dbReference type="Pfam" id="PF17676"/>
    </source>
</evidence>
<keyword evidence="10" id="KW-1185">Reference proteome</keyword>
<dbReference type="RefSeq" id="WP_192767774.1">
    <property type="nucleotide sequence ID" value="NZ_JADBEB010000001.1"/>
</dbReference>
<dbReference type="PANTHER" id="PTHR30237:SF2">
    <property type="entry name" value="MUREIN TETRAPEPTIDE CARBOXYPEPTIDASE"/>
    <property type="match status" value="1"/>
</dbReference>
<evidence type="ECO:0000256" key="3">
    <source>
        <dbReference type="ARBA" id="ARBA00022670"/>
    </source>
</evidence>
<dbReference type="EC" id="3.4.17.13" evidence="9"/>
<dbReference type="InterPro" id="IPR040449">
    <property type="entry name" value="Peptidase_S66_N"/>
</dbReference>
<feature type="domain" description="LD-carboxypeptidase C-terminal" evidence="8">
    <location>
        <begin position="225"/>
        <end position="338"/>
    </location>
</feature>
<dbReference type="InterPro" id="IPR027461">
    <property type="entry name" value="Carboxypeptidase_A_C_sf"/>
</dbReference>
<comment type="caution">
    <text evidence="9">The sequence shown here is derived from an EMBL/GenBank/DDBJ whole genome shotgun (WGS) entry which is preliminary data.</text>
</comment>
<evidence type="ECO:0000259" key="7">
    <source>
        <dbReference type="Pfam" id="PF02016"/>
    </source>
</evidence>
<feature type="active site" description="Charge relay system" evidence="6">
    <location>
        <position position="323"/>
    </location>
</feature>
<keyword evidence="5" id="KW-0720">Serine protease</keyword>
<dbReference type="PANTHER" id="PTHR30237">
    <property type="entry name" value="MURAMOYLTETRAPEPTIDE CARBOXYPEPTIDASE"/>
    <property type="match status" value="1"/>
</dbReference>
<dbReference type="PROSITE" id="PS51318">
    <property type="entry name" value="TAT"/>
    <property type="match status" value="1"/>
</dbReference>
<dbReference type="SUPFAM" id="SSF52317">
    <property type="entry name" value="Class I glutamine amidotransferase-like"/>
    <property type="match status" value="1"/>
</dbReference>
<dbReference type="Pfam" id="PF17676">
    <property type="entry name" value="Peptidase_S66C"/>
    <property type="match status" value="1"/>
</dbReference>